<gene>
    <name evidence="3" type="ORF">BRADI_1g52136v3</name>
</gene>
<name>A0A2K2DR18_BRADI</name>
<evidence type="ECO:0000313" key="5">
    <source>
        <dbReference type="Proteomes" id="UP000008810"/>
    </source>
</evidence>
<feature type="chain" id="PRO_5036319273" description="Secreted protein" evidence="2">
    <location>
        <begin position="27"/>
        <end position="164"/>
    </location>
</feature>
<sequence length="164" mass="17943">MQVAGLITALASLVLLVLHLACCMMGQPAPRDELNDPLIDQQAVLNNQEEPTNPDLPNNQEEPADVPNNQEEPVDPHLPRNHTAPTLDEIDVEDPVAHRGAQQQEGEEGEQRPDRGSQAQDRLMCVDGLAAGKENCHATDPDERGVDRRRGERCGGVALVELRK</sequence>
<accession>A0A2K2DR18</accession>
<evidence type="ECO:0000256" key="2">
    <source>
        <dbReference type="SAM" id="SignalP"/>
    </source>
</evidence>
<keyword evidence="5" id="KW-1185">Reference proteome</keyword>
<keyword evidence="2" id="KW-0732">Signal</keyword>
<feature type="region of interest" description="Disordered" evidence="1">
    <location>
        <begin position="45"/>
        <end position="121"/>
    </location>
</feature>
<dbReference type="InParanoid" id="A0A2K2DR18"/>
<evidence type="ECO:0000313" key="3">
    <source>
        <dbReference type="EMBL" id="PNT76721.1"/>
    </source>
</evidence>
<reference evidence="3" key="2">
    <citation type="submission" date="2017-06" db="EMBL/GenBank/DDBJ databases">
        <title>WGS assembly of Brachypodium distachyon.</title>
        <authorList>
            <consortium name="The International Brachypodium Initiative"/>
            <person name="Lucas S."/>
            <person name="Harmon-Smith M."/>
            <person name="Lail K."/>
            <person name="Tice H."/>
            <person name="Grimwood J."/>
            <person name="Bruce D."/>
            <person name="Barry K."/>
            <person name="Shu S."/>
            <person name="Lindquist E."/>
            <person name="Wang M."/>
            <person name="Pitluck S."/>
            <person name="Vogel J.P."/>
            <person name="Garvin D.F."/>
            <person name="Mockler T.C."/>
            <person name="Schmutz J."/>
            <person name="Rokhsar D."/>
            <person name="Bevan M.W."/>
        </authorList>
    </citation>
    <scope>NUCLEOTIDE SEQUENCE</scope>
    <source>
        <strain evidence="3">Bd21</strain>
    </source>
</reference>
<dbReference type="Proteomes" id="UP000008810">
    <property type="component" value="Chromosome 1"/>
</dbReference>
<dbReference type="Gramene" id="PNT76721">
    <property type="protein sequence ID" value="PNT76721"/>
    <property type="gene ID" value="BRADI_1g52136v3"/>
</dbReference>
<reference evidence="4" key="3">
    <citation type="submission" date="2018-08" db="UniProtKB">
        <authorList>
            <consortium name="EnsemblPlants"/>
        </authorList>
    </citation>
    <scope>IDENTIFICATION</scope>
    <source>
        <strain evidence="4">cv. Bd21</strain>
    </source>
</reference>
<feature type="compositionally biased region" description="Polar residues" evidence="1">
    <location>
        <begin position="45"/>
        <end position="71"/>
    </location>
</feature>
<protein>
    <recommendedName>
        <fullName evidence="6">Secreted protein</fullName>
    </recommendedName>
</protein>
<dbReference type="EnsemblPlants" id="PNT76721">
    <property type="protein sequence ID" value="PNT76721"/>
    <property type="gene ID" value="BRADI_1g52136v3"/>
</dbReference>
<proteinExistence type="predicted"/>
<evidence type="ECO:0008006" key="6">
    <source>
        <dbReference type="Google" id="ProtNLM"/>
    </source>
</evidence>
<evidence type="ECO:0000313" key="4">
    <source>
        <dbReference type="EnsemblPlants" id="PNT76721"/>
    </source>
</evidence>
<dbReference type="AlphaFoldDB" id="A0A2K2DR18"/>
<reference evidence="3 4" key="1">
    <citation type="journal article" date="2010" name="Nature">
        <title>Genome sequencing and analysis of the model grass Brachypodium distachyon.</title>
        <authorList>
            <consortium name="International Brachypodium Initiative"/>
        </authorList>
    </citation>
    <scope>NUCLEOTIDE SEQUENCE [LARGE SCALE GENOMIC DNA]</scope>
    <source>
        <strain evidence="3 4">Bd21</strain>
    </source>
</reference>
<organism evidence="3">
    <name type="scientific">Brachypodium distachyon</name>
    <name type="common">Purple false brome</name>
    <name type="synonym">Trachynia distachya</name>
    <dbReference type="NCBI Taxonomy" id="15368"/>
    <lineage>
        <taxon>Eukaryota</taxon>
        <taxon>Viridiplantae</taxon>
        <taxon>Streptophyta</taxon>
        <taxon>Embryophyta</taxon>
        <taxon>Tracheophyta</taxon>
        <taxon>Spermatophyta</taxon>
        <taxon>Magnoliopsida</taxon>
        <taxon>Liliopsida</taxon>
        <taxon>Poales</taxon>
        <taxon>Poaceae</taxon>
        <taxon>BOP clade</taxon>
        <taxon>Pooideae</taxon>
        <taxon>Stipodae</taxon>
        <taxon>Brachypodieae</taxon>
        <taxon>Brachypodium</taxon>
    </lineage>
</organism>
<feature type="signal peptide" evidence="2">
    <location>
        <begin position="1"/>
        <end position="26"/>
    </location>
</feature>
<evidence type="ECO:0000256" key="1">
    <source>
        <dbReference type="SAM" id="MobiDB-lite"/>
    </source>
</evidence>
<dbReference type="EMBL" id="CM000880">
    <property type="protein sequence ID" value="PNT76721.1"/>
    <property type="molecule type" value="Genomic_DNA"/>
</dbReference>